<dbReference type="InterPro" id="IPR036249">
    <property type="entry name" value="Thioredoxin-like_sf"/>
</dbReference>
<evidence type="ECO:0000313" key="3">
    <source>
        <dbReference type="EMBL" id="KAF2313531.1"/>
    </source>
</evidence>
<comment type="caution">
    <text evidence="3">The sequence shown here is derived from an EMBL/GenBank/DDBJ whole genome shotgun (WGS) entry which is preliminary data.</text>
</comment>
<gene>
    <name evidence="3" type="ORF">GH714_011486</name>
</gene>
<protein>
    <recommendedName>
        <fullName evidence="2">Glutaredoxin domain-containing protein</fullName>
    </recommendedName>
</protein>
<dbReference type="PANTHER" id="PTHR45669">
    <property type="entry name" value="GLUTAREDOXIN DOMAIN-CONTAINING CYSTEINE-RICH PROTEIN CG12206-RELATED"/>
    <property type="match status" value="1"/>
</dbReference>
<reference evidence="3 4" key="1">
    <citation type="journal article" date="2020" name="Mol. Plant">
        <title>The Chromosome-Based Rubber Tree Genome Provides New Insights into Spurge Genome Evolution and Rubber Biosynthesis.</title>
        <authorList>
            <person name="Liu J."/>
            <person name="Shi C."/>
            <person name="Shi C.C."/>
            <person name="Li W."/>
            <person name="Zhang Q.J."/>
            <person name="Zhang Y."/>
            <person name="Li K."/>
            <person name="Lu H.F."/>
            <person name="Shi C."/>
            <person name="Zhu S.T."/>
            <person name="Xiao Z.Y."/>
            <person name="Nan H."/>
            <person name="Yue Y."/>
            <person name="Zhu X.G."/>
            <person name="Wu Y."/>
            <person name="Hong X.N."/>
            <person name="Fan G.Y."/>
            <person name="Tong Y."/>
            <person name="Zhang D."/>
            <person name="Mao C.L."/>
            <person name="Liu Y.L."/>
            <person name="Hao S.J."/>
            <person name="Liu W.Q."/>
            <person name="Lv M.Q."/>
            <person name="Zhang H.B."/>
            <person name="Liu Y."/>
            <person name="Hu-Tang G.R."/>
            <person name="Wang J.P."/>
            <person name="Wang J.H."/>
            <person name="Sun Y.H."/>
            <person name="Ni S.B."/>
            <person name="Chen W.B."/>
            <person name="Zhang X.C."/>
            <person name="Jiao Y.N."/>
            <person name="Eichler E.E."/>
            <person name="Li G.H."/>
            <person name="Liu X."/>
            <person name="Gao L.Z."/>
        </authorList>
    </citation>
    <scope>NUCLEOTIDE SEQUENCE [LARGE SCALE GENOMIC DNA]</scope>
    <source>
        <strain evidence="4">cv. GT1</strain>
        <tissue evidence="3">Leaf</tissue>
    </source>
</reference>
<organism evidence="3 4">
    <name type="scientific">Hevea brasiliensis</name>
    <name type="common">Para rubber tree</name>
    <name type="synonym">Siphonia brasiliensis</name>
    <dbReference type="NCBI Taxonomy" id="3981"/>
    <lineage>
        <taxon>Eukaryota</taxon>
        <taxon>Viridiplantae</taxon>
        <taxon>Streptophyta</taxon>
        <taxon>Embryophyta</taxon>
        <taxon>Tracheophyta</taxon>
        <taxon>Spermatophyta</taxon>
        <taxon>Magnoliopsida</taxon>
        <taxon>eudicotyledons</taxon>
        <taxon>Gunneridae</taxon>
        <taxon>Pentapetalae</taxon>
        <taxon>rosids</taxon>
        <taxon>fabids</taxon>
        <taxon>Malpighiales</taxon>
        <taxon>Euphorbiaceae</taxon>
        <taxon>Crotonoideae</taxon>
        <taxon>Micrandreae</taxon>
        <taxon>Hevea</taxon>
    </lineage>
</organism>
<dbReference type="PROSITE" id="PS51354">
    <property type="entry name" value="GLUTAREDOXIN_2"/>
    <property type="match status" value="1"/>
</dbReference>
<feature type="compositionally biased region" description="Basic and acidic residues" evidence="1">
    <location>
        <begin position="158"/>
        <end position="171"/>
    </location>
</feature>
<keyword evidence="4" id="KW-1185">Reference proteome</keyword>
<dbReference type="Proteomes" id="UP000467840">
    <property type="component" value="Chromosome 15"/>
</dbReference>
<accession>A0A6A6MIC9</accession>
<dbReference type="Gene3D" id="3.40.30.10">
    <property type="entry name" value="Glutaredoxin"/>
    <property type="match status" value="1"/>
</dbReference>
<evidence type="ECO:0000313" key="4">
    <source>
        <dbReference type="Proteomes" id="UP000467840"/>
    </source>
</evidence>
<evidence type="ECO:0000259" key="2">
    <source>
        <dbReference type="Pfam" id="PF00462"/>
    </source>
</evidence>
<dbReference type="PANTHER" id="PTHR45669:SF22">
    <property type="entry name" value="GLUTAREDOXIN DOMAIN-CONTAINING CYSTEINE-RICH PROTEIN CG12206-RELATED"/>
    <property type="match status" value="1"/>
</dbReference>
<evidence type="ECO:0000256" key="1">
    <source>
        <dbReference type="SAM" id="MobiDB-lite"/>
    </source>
</evidence>
<sequence length="171" mass="18968">MSGLDNDSFRFSPIVKKDQTHLTSKENYSPDFAFNPTLESNVLKPLKDSFFANSTPGSVPLKHNVHSLDRYEKLCPPNGENRVVIYTTTLRGIRKTFEACNVVRTAIEGFGVLICERDVSMDRGFREELRELMKGMEGEATMPPRMFVKGSDGGEGGVRAEAKEDGGGQMS</sequence>
<dbReference type="EMBL" id="JAAGAX010000005">
    <property type="protein sequence ID" value="KAF2313531.1"/>
    <property type="molecule type" value="Genomic_DNA"/>
</dbReference>
<proteinExistence type="predicted"/>
<dbReference type="InterPro" id="IPR002109">
    <property type="entry name" value="Glutaredoxin"/>
</dbReference>
<dbReference type="Pfam" id="PF00462">
    <property type="entry name" value="Glutaredoxin"/>
    <property type="match status" value="1"/>
</dbReference>
<dbReference type="AlphaFoldDB" id="A0A6A6MIC9"/>
<dbReference type="SUPFAM" id="SSF52833">
    <property type="entry name" value="Thioredoxin-like"/>
    <property type="match status" value="1"/>
</dbReference>
<feature type="domain" description="Glutaredoxin" evidence="2">
    <location>
        <begin position="83"/>
        <end position="150"/>
    </location>
</feature>
<feature type="region of interest" description="Disordered" evidence="1">
    <location>
        <begin position="142"/>
        <end position="171"/>
    </location>
</feature>
<name>A0A6A6MIC9_HEVBR</name>